<organism evidence="3 4">
    <name type="scientific">Denticeps clupeoides</name>
    <name type="common">denticle herring</name>
    <dbReference type="NCBI Taxonomy" id="299321"/>
    <lineage>
        <taxon>Eukaryota</taxon>
        <taxon>Metazoa</taxon>
        <taxon>Chordata</taxon>
        <taxon>Craniata</taxon>
        <taxon>Vertebrata</taxon>
        <taxon>Euteleostomi</taxon>
        <taxon>Actinopterygii</taxon>
        <taxon>Neopterygii</taxon>
        <taxon>Teleostei</taxon>
        <taxon>Clupei</taxon>
        <taxon>Clupeiformes</taxon>
        <taxon>Denticipitoidei</taxon>
        <taxon>Denticipitidae</taxon>
        <taxon>Denticeps</taxon>
    </lineage>
</organism>
<keyword evidence="4" id="KW-1185">Reference proteome</keyword>
<dbReference type="PANTHER" id="PTHR10185:SF8">
    <property type="entry name" value="5'-3' EXONUCLEASE PLD4"/>
    <property type="match status" value="1"/>
</dbReference>
<dbReference type="GeneID" id="114787784"/>
<gene>
    <name evidence="3" type="primary">PLD4</name>
</gene>
<dbReference type="AlphaFoldDB" id="A0AAY4CXN5"/>
<reference evidence="3 4" key="1">
    <citation type="submission" date="2020-06" db="EMBL/GenBank/DDBJ databases">
        <authorList>
            <consortium name="Wellcome Sanger Institute Data Sharing"/>
        </authorList>
    </citation>
    <scope>NUCLEOTIDE SEQUENCE [LARGE SCALE GENOMIC DNA]</scope>
</reference>
<dbReference type="GeneTree" id="ENSGT00950000183059"/>
<dbReference type="SUPFAM" id="SSF56024">
    <property type="entry name" value="Phospholipase D/nuclease"/>
    <property type="match status" value="2"/>
</dbReference>
<evidence type="ECO:0000313" key="4">
    <source>
        <dbReference type="Proteomes" id="UP000694580"/>
    </source>
</evidence>
<comment type="similarity">
    <text evidence="1">Belongs to the phospholipase D family.</text>
</comment>
<name>A0AAY4CXN5_9TELE</name>
<dbReference type="SMART" id="SM00155">
    <property type="entry name" value="PLDc"/>
    <property type="match status" value="2"/>
</dbReference>
<dbReference type="Pfam" id="PF13918">
    <property type="entry name" value="PLDc_3"/>
    <property type="match status" value="1"/>
</dbReference>
<dbReference type="PANTHER" id="PTHR10185">
    <property type="entry name" value="PHOSPHOLIPASE D - RELATED"/>
    <property type="match status" value="1"/>
</dbReference>
<reference evidence="3" key="3">
    <citation type="submission" date="2025-09" db="UniProtKB">
        <authorList>
            <consortium name="Ensembl"/>
        </authorList>
    </citation>
    <scope>IDENTIFICATION</scope>
</reference>
<evidence type="ECO:0000256" key="1">
    <source>
        <dbReference type="ARBA" id="ARBA00008664"/>
    </source>
</evidence>
<dbReference type="Proteomes" id="UP000694580">
    <property type="component" value="Chromosome 1"/>
</dbReference>
<dbReference type="InterPro" id="IPR050874">
    <property type="entry name" value="Diverse_PLD-related"/>
</dbReference>
<reference evidence="3" key="2">
    <citation type="submission" date="2025-08" db="UniProtKB">
        <authorList>
            <consortium name="Ensembl"/>
        </authorList>
    </citation>
    <scope>IDENTIFICATION</scope>
</reference>
<dbReference type="Ensembl" id="ENSDCDT00010047629.1">
    <property type="protein sequence ID" value="ENSDCDP00010038032.1"/>
    <property type="gene ID" value="ENSDCDG00010024626.1"/>
</dbReference>
<dbReference type="GO" id="GO:0003824">
    <property type="term" value="F:catalytic activity"/>
    <property type="evidence" value="ECO:0007669"/>
    <property type="project" value="InterPro"/>
</dbReference>
<sequence>MLLFAKWHSFIKQEQSDRLTQRLHCIISAISQRLITRSTMSGAASTPTLGLFSPYRSLNDRYVSNRRCSGRPFTILQLLGCCMSLGLVLWLSVMKKLDEEGPTHITETVDITDGPRWVSEEQQSRIEIVESIPLYMEYGPNATFGTPLHKAWKKLLSMATNQIEVASFYWSLTGEDIGVISSTDRNGREILEQLEELPSRNVTVVVVASADSVARNSTDLTVLKQKGAYVREVNFKRLTGGILHSKFWIIDRKHIYIGSANMDWRSLTQVKELGVIIYNSFRLAEDLSKIFASYWMMGKMNSSIPQPWPAYLDTLINQEFPLHMNLNSVPSSIYISASPPVFCTESRTRDLDAVLSAIQEADRFISIAVMDYFPSSQFSNPARYWPDIDDALKESAIERNIMVRLLVSCGRDTHPAMLPFLESLVAIHYPPSNISMEVKVFIVPVGNQTDIPYSRVNHNKYMVTDKVAYIGNSNWSEEYFTSTAGVGLMISRDVLHYGSSGPTFQQQLKYVFDRDWNSPFTVGLSELANHPDCSMSRKG</sequence>
<feature type="domain" description="PLD phosphodiesterase" evidence="2">
    <location>
        <begin position="453"/>
        <end position="479"/>
    </location>
</feature>
<evidence type="ECO:0000259" key="2">
    <source>
        <dbReference type="PROSITE" id="PS50035"/>
    </source>
</evidence>
<feature type="domain" description="PLD phosphodiesterase" evidence="2">
    <location>
        <begin position="239"/>
        <end position="266"/>
    </location>
</feature>
<proteinExistence type="inferred from homology"/>
<dbReference type="InterPro" id="IPR001736">
    <property type="entry name" value="PLipase_D/transphosphatidylase"/>
</dbReference>
<dbReference type="Gene3D" id="3.30.870.10">
    <property type="entry name" value="Endonuclease Chain A"/>
    <property type="match status" value="2"/>
</dbReference>
<dbReference type="RefSeq" id="XP_028831476.1">
    <property type="nucleotide sequence ID" value="XM_028975643.1"/>
</dbReference>
<accession>A0AAY4CXN5</accession>
<dbReference type="PROSITE" id="PS50035">
    <property type="entry name" value="PLD"/>
    <property type="match status" value="2"/>
</dbReference>
<evidence type="ECO:0000313" key="3">
    <source>
        <dbReference type="Ensembl" id="ENSDCDP00010038032.1"/>
    </source>
</evidence>
<dbReference type="InterPro" id="IPR032803">
    <property type="entry name" value="PLDc_3"/>
</dbReference>
<protein>
    <recommendedName>
        <fullName evidence="2">PLD phosphodiesterase domain-containing protein</fullName>
    </recommendedName>
</protein>